<sequence>MRMRKAPDWWRGTRPSRLPVHPGAIHRRGRLSQQSFPTFSQRPADLQALVVTEAYAEGLTISLDDLHFVASWSEFVDCTFTQRRSGPVLNASGAAAQGTLGWAGGPSVYRGCRFEGIRFKRLGGYSMDAATFEGCTFDRCRFNGHHHTTADLIDCRFVGTMDGCTWYGTSAEPVGGRRNVIRGNDFTAATITPNVAWRGNFDVESQRWPGDFTPTVDDQPHP</sequence>
<organism evidence="1 2">
    <name type="scientific">Jiangella alba</name>
    <dbReference type="NCBI Taxonomy" id="561176"/>
    <lineage>
        <taxon>Bacteria</taxon>
        <taxon>Bacillati</taxon>
        <taxon>Actinomycetota</taxon>
        <taxon>Actinomycetes</taxon>
        <taxon>Jiangellales</taxon>
        <taxon>Jiangellaceae</taxon>
        <taxon>Jiangella</taxon>
    </lineage>
</organism>
<evidence type="ECO:0008006" key="3">
    <source>
        <dbReference type="Google" id="ProtNLM"/>
    </source>
</evidence>
<dbReference type="AlphaFoldDB" id="A0A1H5H0K9"/>
<dbReference type="RefSeq" id="WP_141711489.1">
    <property type="nucleotide sequence ID" value="NZ_FNUC01000003.1"/>
</dbReference>
<dbReference type="Proteomes" id="UP000181980">
    <property type="component" value="Unassembled WGS sequence"/>
</dbReference>
<name>A0A1H5H0K9_9ACTN</name>
<evidence type="ECO:0000313" key="1">
    <source>
        <dbReference type="EMBL" id="SEE21261.1"/>
    </source>
</evidence>
<dbReference type="STRING" id="561176.SAMN04488561_0711"/>
<dbReference type="SUPFAM" id="SSF141571">
    <property type="entry name" value="Pentapeptide repeat-like"/>
    <property type="match status" value="1"/>
</dbReference>
<dbReference type="Gene3D" id="2.160.20.80">
    <property type="entry name" value="E3 ubiquitin-protein ligase SopA"/>
    <property type="match status" value="1"/>
</dbReference>
<dbReference type="OrthoDB" id="2579959at2"/>
<evidence type="ECO:0000313" key="2">
    <source>
        <dbReference type="Proteomes" id="UP000181980"/>
    </source>
</evidence>
<reference evidence="2" key="1">
    <citation type="submission" date="2016-10" db="EMBL/GenBank/DDBJ databases">
        <authorList>
            <person name="Varghese N."/>
            <person name="Submissions S."/>
        </authorList>
    </citation>
    <scope>NUCLEOTIDE SEQUENCE [LARGE SCALE GENOMIC DNA]</scope>
    <source>
        <strain evidence="2">DSM 45237</strain>
    </source>
</reference>
<dbReference type="EMBL" id="FNUC01000003">
    <property type="protein sequence ID" value="SEE21261.1"/>
    <property type="molecule type" value="Genomic_DNA"/>
</dbReference>
<proteinExistence type="predicted"/>
<accession>A0A1H5H0K9</accession>
<keyword evidence="2" id="KW-1185">Reference proteome</keyword>
<gene>
    <name evidence="1" type="ORF">SAMN04488561_0711</name>
</gene>
<protein>
    <recommendedName>
        <fullName evidence="3">Pentapeptide repeat-containing protein</fullName>
    </recommendedName>
</protein>